<dbReference type="OrthoDB" id="284782at2759"/>
<dbReference type="STRING" id="683960.A0A1E3P4A6"/>
<evidence type="ECO:0000256" key="2">
    <source>
        <dbReference type="ARBA" id="ARBA00022737"/>
    </source>
</evidence>
<dbReference type="EMBL" id="KV454210">
    <property type="protein sequence ID" value="ODQ60255.1"/>
    <property type="molecule type" value="Genomic_DNA"/>
</dbReference>
<evidence type="ECO:0000313" key="6">
    <source>
        <dbReference type="Proteomes" id="UP000094112"/>
    </source>
</evidence>
<keyword evidence="3" id="KW-0963">Cytoplasm</keyword>
<protein>
    <recommendedName>
        <fullName evidence="3">Probable cytosolic iron-sulfur protein assembly protein 1</fullName>
    </recommendedName>
</protein>
<feature type="repeat" description="WD" evidence="4">
    <location>
        <begin position="54"/>
        <end position="87"/>
    </location>
</feature>
<dbReference type="InterPro" id="IPR036322">
    <property type="entry name" value="WD40_repeat_dom_sf"/>
</dbReference>
<feature type="repeat" description="WD" evidence="4">
    <location>
        <begin position="11"/>
        <end position="52"/>
    </location>
</feature>
<organism evidence="5 6">
    <name type="scientific">Wickerhamomyces anomalus (strain ATCC 58044 / CBS 1984 / NCYC 433 / NRRL Y-366-8)</name>
    <name type="common">Yeast</name>
    <name type="synonym">Hansenula anomala</name>
    <dbReference type="NCBI Taxonomy" id="683960"/>
    <lineage>
        <taxon>Eukaryota</taxon>
        <taxon>Fungi</taxon>
        <taxon>Dikarya</taxon>
        <taxon>Ascomycota</taxon>
        <taxon>Saccharomycotina</taxon>
        <taxon>Saccharomycetes</taxon>
        <taxon>Phaffomycetales</taxon>
        <taxon>Wickerhamomycetaceae</taxon>
        <taxon>Wickerhamomyces</taxon>
    </lineage>
</organism>
<dbReference type="InterPro" id="IPR001680">
    <property type="entry name" value="WD40_rpt"/>
</dbReference>
<dbReference type="PANTHER" id="PTHR19920">
    <property type="entry name" value="WD40 PROTEIN CIAO1"/>
    <property type="match status" value="1"/>
</dbReference>
<dbReference type="PANTHER" id="PTHR19920:SF0">
    <property type="entry name" value="CYTOSOLIC IRON-SULFUR PROTEIN ASSEMBLY PROTEIN CIAO1-RELATED"/>
    <property type="match status" value="1"/>
</dbReference>
<dbReference type="HAMAP" id="MF_03037">
    <property type="entry name" value="ciao1"/>
    <property type="match status" value="1"/>
</dbReference>
<dbReference type="PROSITE" id="PS50082">
    <property type="entry name" value="WD_REPEATS_2"/>
    <property type="match status" value="6"/>
</dbReference>
<dbReference type="GO" id="GO:0002098">
    <property type="term" value="P:tRNA wobble uridine modification"/>
    <property type="evidence" value="ECO:0007669"/>
    <property type="project" value="EnsemblFungi"/>
</dbReference>
<keyword evidence="3" id="KW-0539">Nucleus</keyword>
<comment type="subunit">
    <text evidence="3">Interacts with NAR1.</text>
</comment>
<dbReference type="SUPFAM" id="SSF50978">
    <property type="entry name" value="WD40 repeat-like"/>
    <property type="match status" value="1"/>
</dbReference>
<reference evidence="5 6" key="1">
    <citation type="journal article" date="2016" name="Proc. Natl. Acad. Sci. U.S.A.">
        <title>Comparative genomics of biotechnologically important yeasts.</title>
        <authorList>
            <person name="Riley R."/>
            <person name="Haridas S."/>
            <person name="Wolfe K.H."/>
            <person name="Lopes M.R."/>
            <person name="Hittinger C.T."/>
            <person name="Goeker M."/>
            <person name="Salamov A.A."/>
            <person name="Wisecaver J.H."/>
            <person name="Long T.M."/>
            <person name="Calvey C.H."/>
            <person name="Aerts A.L."/>
            <person name="Barry K.W."/>
            <person name="Choi C."/>
            <person name="Clum A."/>
            <person name="Coughlan A.Y."/>
            <person name="Deshpande S."/>
            <person name="Douglass A.P."/>
            <person name="Hanson S.J."/>
            <person name="Klenk H.-P."/>
            <person name="LaButti K.M."/>
            <person name="Lapidus A."/>
            <person name="Lindquist E.A."/>
            <person name="Lipzen A.M."/>
            <person name="Meier-Kolthoff J.P."/>
            <person name="Ohm R.A."/>
            <person name="Otillar R.P."/>
            <person name="Pangilinan J.L."/>
            <person name="Peng Y."/>
            <person name="Rokas A."/>
            <person name="Rosa C.A."/>
            <person name="Scheuner C."/>
            <person name="Sibirny A.A."/>
            <person name="Slot J.C."/>
            <person name="Stielow J.B."/>
            <person name="Sun H."/>
            <person name="Kurtzman C.P."/>
            <person name="Blackwell M."/>
            <person name="Grigoriev I.V."/>
            <person name="Jeffries T.W."/>
        </authorList>
    </citation>
    <scope>NUCLEOTIDE SEQUENCE [LARGE SCALE GENOMIC DNA]</scope>
    <source>
        <strain evidence="6">ATCC 58044 / CBS 1984 / NCYC 433 / NRRL Y-366-8</strain>
    </source>
</reference>
<dbReference type="GO" id="GO:0005829">
    <property type="term" value="C:cytosol"/>
    <property type="evidence" value="ECO:0007669"/>
    <property type="project" value="EnsemblFungi"/>
</dbReference>
<evidence type="ECO:0000313" key="5">
    <source>
        <dbReference type="EMBL" id="ODQ60255.1"/>
    </source>
</evidence>
<keyword evidence="6" id="KW-1185">Reference proteome</keyword>
<evidence type="ECO:0000256" key="1">
    <source>
        <dbReference type="ARBA" id="ARBA00022574"/>
    </source>
</evidence>
<dbReference type="Gene3D" id="2.130.10.10">
    <property type="entry name" value="YVTN repeat-like/Quinoprotein amine dehydrogenase"/>
    <property type="match status" value="1"/>
</dbReference>
<feature type="repeat" description="WD" evidence="4">
    <location>
        <begin position="100"/>
        <end position="141"/>
    </location>
</feature>
<dbReference type="InterPro" id="IPR028608">
    <property type="entry name" value="CIAO1/Cia1"/>
</dbReference>
<dbReference type="GeneID" id="30198918"/>
<comment type="similarity">
    <text evidence="3">Belongs to the WD repeat CIA1 family.</text>
</comment>
<dbReference type="SMART" id="SM00320">
    <property type="entry name" value="WD40"/>
    <property type="match status" value="7"/>
</dbReference>
<dbReference type="Pfam" id="PF00400">
    <property type="entry name" value="WD40"/>
    <property type="match status" value="6"/>
</dbReference>
<dbReference type="GO" id="GO:0016226">
    <property type="term" value="P:iron-sulfur cluster assembly"/>
    <property type="evidence" value="ECO:0007669"/>
    <property type="project" value="UniProtKB-UniRule"/>
</dbReference>
<keyword evidence="1 4" id="KW-0853">WD repeat</keyword>
<accession>A0A1E3P4A6</accession>
<dbReference type="CDD" id="cd00200">
    <property type="entry name" value="WD40"/>
    <property type="match status" value="1"/>
</dbReference>
<name>A0A1E3P4A6_WICAA</name>
<dbReference type="InterPro" id="IPR020472">
    <property type="entry name" value="WD40_PAC1"/>
</dbReference>
<dbReference type="InterPro" id="IPR015943">
    <property type="entry name" value="WD40/YVTN_repeat-like_dom_sf"/>
</dbReference>
<proteinExistence type="inferred from homology"/>
<dbReference type="RefSeq" id="XP_019039462.1">
    <property type="nucleotide sequence ID" value="XM_019181672.1"/>
</dbReference>
<feature type="repeat" description="WD" evidence="4">
    <location>
        <begin position="324"/>
        <end position="341"/>
    </location>
</feature>
<dbReference type="GO" id="GO:0097361">
    <property type="term" value="C:cytosolic [4Fe-4S] assembly targeting complex"/>
    <property type="evidence" value="ECO:0007669"/>
    <property type="project" value="EnsemblFungi"/>
</dbReference>
<dbReference type="PROSITE" id="PS50294">
    <property type="entry name" value="WD_REPEATS_REGION"/>
    <property type="match status" value="3"/>
</dbReference>
<comment type="subcellular location">
    <subcellularLocation>
        <location evidence="3">Cytoplasm</location>
    </subcellularLocation>
    <subcellularLocation>
        <location evidence="3">Nucleus</location>
    </subcellularLocation>
    <text evidence="3">Preferentially localized to the nucleus.</text>
</comment>
<dbReference type="Proteomes" id="UP000094112">
    <property type="component" value="Unassembled WGS sequence"/>
</dbReference>
<evidence type="ECO:0000256" key="4">
    <source>
        <dbReference type="PROSITE-ProRule" id="PRU00221"/>
    </source>
</evidence>
<evidence type="ECO:0000256" key="3">
    <source>
        <dbReference type="HAMAP-Rule" id="MF_03037"/>
    </source>
</evidence>
<dbReference type="GO" id="GO:0005634">
    <property type="term" value="C:nucleus"/>
    <property type="evidence" value="ECO:0007669"/>
    <property type="project" value="UniProtKB-SubCell"/>
</dbReference>
<dbReference type="PRINTS" id="PR00320">
    <property type="entry name" value="GPROTEINBRPT"/>
</dbReference>
<comment type="function">
    <text evidence="3">Essential component of the cytosolic iron-sulfur (Fe/S) protein assembly machinery. Required for the maturation of extramitochondrial Fe/S proteins.</text>
</comment>
<feature type="repeat" description="WD" evidence="4">
    <location>
        <begin position="146"/>
        <end position="178"/>
    </location>
</feature>
<sequence length="341" mass="38165">MTVEIELVKSIPAHKDKVWTVAIHKKLPLLATVSTDKTCKIFDLNTMEQIAELDDTHKTSIRSVSWKPTGDEPSLACGSFDSTISVWGQDYDEWSLLAVIEGHENEVKGVSWSKDGNFLASCSRDKSIWIWEADDANEEFECISVLQEHSQDVKHVIWHPYEDLLASSSYDDTIRLWKEDDDDWTCAAQLNGHQGTVWSSDFEKSETSVRLVSGSDDCTVKVWKRVSSTDSDSFRGDATEVWELESTLPELHSRAVYSVSWSEQSGRIASIGSDGQLIIYEEQKSSNGDSKWLVVATRELAHGVYEANTVEWCKSFTDGGSENLITGGDDGNVNVWSIPLK</sequence>
<gene>
    <name evidence="3" type="primary">CIA1</name>
    <name evidence="5" type="ORF">WICANDRAFT_29960</name>
</gene>
<feature type="repeat" description="WD" evidence="4">
    <location>
        <begin position="190"/>
        <end position="224"/>
    </location>
</feature>
<dbReference type="AlphaFoldDB" id="A0A1E3P4A6"/>
<keyword evidence="2" id="KW-0677">Repeat</keyword>